<reference evidence="7 8" key="1">
    <citation type="submission" date="2017-03" db="EMBL/GenBank/DDBJ databases">
        <title>Genome sequence of Clostridium oryzae DSM 28571.</title>
        <authorList>
            <person name="Poehlein A."/>
            <person name="Daniel R."/>
        </authorList>
    </citation>
    <scope>NUCLEOTIDE SEQUENCE [LARGE SCALE GENOMIC DNA]</scope>
    <source>
        <strain evidence="7 8">DSM 28571</strain>
    </source>
</reference>
<evidence type="ECO:0000256" key="2">
    <source>
        <dbReference type="ARBA" id="ARBA00022692"/>
    </source>
</evidence>
<dbReference type="GO" id="GO:0140359">
    <property type="term" value="F:ABC-type transporter activity"/>
    <property type="evidence" value="ECO:0007669"/>
    <property type="project" value="InterPro"/>
</dbReference>
<proteinExistence type="predicted"/>
<sequence>MNRLRTIAAVTRKDLTQFTRYPSIFLQLLIWPLIFPLVYILSAYALAGKNNVSMGAYKSITGTNNYMGFIVIGTMIYMWVNVTMWSFGTYLREEQTRGTLESNWLCPIKRFDMLIGGAVIGIIQGFAMAVVSMVEYRFVYNIHFTGNVLIWLLTFIIVVPGVYGIGSIFASLVLWVKETNSMVQLVRGMVMIFCGVSFPISVMPSWMQEISKVFPFTYGILAGRTLMINGGSLIQALPDIAMCLGEGIIYLIIGRLCFAAVERKVKLMGSLERF</sequence>
<feature type="transmembrane region" description="Helical" evidence="5">
    <location>
        <begin position="111"/>
        <end position="136"/>
    </location>
</feature>
<dbReference type="OrthoDB" id="1414986at2"/>
<keyword evidence="3 5" id="KW-1133">Transmembrane helix</keyword>
<dbReference type="InterPro" id="IPR051784">
    <property type="entry name" value="Nod_factor_ABC_transporter"/>
</dbReference>
<feature type="transmembrane region" description="Helical" evidence="5">
    <location>
        <begin position="188"/>
        <end position="207"/>
    </location>
</feature>
<evidence type="ECO:0000313" key="7">
    <source>
        <dbReference type="EMBL" id="OPJ61403.1"/>
    </source>
</evidence>
<feature type="transmembrane region" description="Helical" evidence="5">
    <location>
        <begin position="236"/>
        <end position="258"/>
    </location>
</feature>
<comment type="caution">
    <text evidence="7">The sequence shown here is derived from an EMBL/GenBank/DDBJ whole genome shotgun (WGS) entry which is preliminary data.</text>
</comment>
<name>A0A1V4IND1_9CLOT</name>
<feature type="transmembrane region" description="Helical" evidence="5">
    <location>
        <begin position="148"/>
        <end position="176"/>
    </location>
</feature>
<feature type="transmembrane region" description="Helical" evidence="5">
    <location>
        <begin position="21"/>
        <end position="46"/>
    </location>
</feature>
<keyword evidence="8" id="KW-1185">Reference proteome</keyword>
<feature type="transmembrane region" description="Helical" evidence="5">
    <location>
        <begin position="66"/>
        <end position="91"/>
    </location>
</feature>
<evidence type="ECO:0000259" key="6">
    <source>
        <dbReference type="PROSITE" id="PS51012"/>
    </source>
</evidence>
<evidence type="ECO:0000256" key="1">
    <source>
        <dbReference type="ARBA" id="ARBA00004141"/>
    </source>
</evidence>
<comment type="subcellular location">
    <subcellularLocation>
        <location evidence="1">Membrane</location>
        <topology evidence="1">Multi-pass membrane protein</topology>
    </subcellularLocation>
</comment>
<dbReference type="Pfam" id="PF12698">
    <property type="entry name" value="ABC2_membrane_3"/>
    <property type="match status" value="1"/>
</dbReference>
<dbReference type="PROSITE" id="PS51012">
    <property type="entry name" value="ABC_TM2"/>
    <property type="match status" value="1"/>
</dbReference>
<dbReference type="GO" id="GO:0043190">
    <property type="term" value="C:ATP-binding cassette (ABC) transporter complex"/>
    <property type="evidence" value="ECO:0007669"/>
    <property type="project" value="InterPro"/>
</dbReference>
<dbReference type="PANTHER" id="PTHR43229:SF2">
    <property type="entry name" value="NODULATION PROTEIN J"/>
    <property type="match status" value="1"/>
</dbReference>
<evidence type="ECO:0000313" key="8">
    <source>
        <dbReference type="Proteomes" id="UP000190080"/>
    </source>
</evidence>
<evidence type="ECO:0000256" key="3">
    <source>
        <dbReference type="ARBA" id="ARBA00022989"/>
    </source>
</evidence>
<evidence type="ECO:0000256" key="5">
    <source>
        <dbReference type="SAM" id="Phobius"/>
    </source>
</evidence>
<dbReference type="AlphaFoldDB" id="A0A1V4IND1"/>
<organism evidence="7 8">
    <name type="scientific">Clostridium oryzae</name>
    <dbReference type="NCBI Taxonomy" id="1450648"/>
    <lineage>
        <taxon>Bacteria</taxon>
        <taxon>Bacillati</taxon>
        <taxon>Bacillota</taxon>
        <taxon>Clostridia</taxon>
        <taxon>Eubacteriales</taxon>
        <taxon>Clostridiaceae</taxon>
        <taxon>Clostridium</taxon>
    </lineage>
</organism>
<evidence type="ECO:0000256" key="4">
    <source>
        <dbReference type="ARBA" id="ARBA00023136"/>
    </source>
</evidence>
<dbReference type="RefSeq" id="WP_079424416.1">
    <property type="nucleotide sequence ID" value="NZ_MZGV01000022.1"/>
</dbReference>
<feature type="domain" description="ABC transmembrane type-2" evidence="6">
    <location>
        <begin position="27"/>
        <end position="261"/>
    </location>
</feature>
<dbReference type="EMBL" id="MZGV01000022">
    <property type="protein sequence ID" value="OPJ61403.1"/>
    <property type="molecule type" value="Genomic_DNA"/>
</dbReference>
<dbReference type="PIRSF" id="PIRSF006648">
    <property type="entry name" value="DrrB"/>
    <property type="match status" value="1"/>
</dbReference>
<dbReference type="Proteomes" id="UP000190080">
    <property type="component" value="Unassembled WGS sequence"/>
</dbReference>
<keyword evidence="2 5" id="KW-0812">Transmembrane</keyword>
<accession>A0A1V4IND1</accession>
<dbReference type="InterPro" id="IPR000412">
    <property type="entry name" value="ABC_2_transport"/>
</dbReference>
<keyword evidence="4 5" id="KW-0472">Membrane</keyword>
<gene>
    <name evidence="7" type="ORF">CLORY_22690</name>
</gene>
<protein>
    <submittedName>
        <fullName evidence="7">ABC-2 type transporter</fullName>
    </submittedName>
</protein>
<dbReference type="STRING" id="1450648.CLORY_22690"/>
<dbReference type="PANTHER" id="PTHR43229">
    <property type="entry name" value="NODULATION PROTEIN J"/>
    <property type="match status" value="1"/>
</dbReference>
<dbReference type="InterPro" id="IPR013525">
    <property type="entry name" value="ABC2_TM"/>
</dbReference>
<dbReference type="InterPro" id="IPR047817">
    <property type="entry name" value="ABC2_TM_bact-type"/>
</dbReference>